<evidence type="ECO:0008006" key="4">
    <source>
        <dbReference type="Google" id="ProtNLM"/>
    </source>
</evidence>
<reference evidence="2 3" key="1">
    <citation type="journal article" date="2019" name="Int. J. Syst. Evol. Microbiol.">
        <title>The Global Catalogue of Microorganisms (GCM) 10K type strain sequencing project: providing services to taxonomists for standard genome sequencing and annotation.</title>
        <authorList>
            <consortium name="The Broad Institute Genomics Platform"/>
            <consortium name="The Broad Institute Genome Sequencing Center for Infectious Disease"/>
            <person name="Wu L."/>
            <person name="Ma J."/>
        </authorList>
    </citation>
    <scope>NUCLEOTIDE SEQUENCE [LARGE SCALE GENOMIC DNA]</scope>
    <source>
        <strain evidence="2 3">JCM 4505</strain>
    </source>
</reference>
<comment type="caution">
    <text evidence="2">The sequence shown here is derived from an EMBL/GenBank/DDBJ whole genome shotgun (WGS) entry which is preliminary data.</text>
</comment>
<accession>A0ABN0VH85</accession>
<keyword evidence="1" id="KW-0732">Signal</keyword>
<evidence type="ECO:0000313" key="2">
    <source>
        <dbReference type="EMBL" id="GAA0298820.1"/>
    </source>
</evidence>
<feature type="chain" id="PRO_5046218484" description="Calcineurin-like phosphoesterase domain-containing protein" evidence="1">
    <location>
        <begin position="26"/>
        <end position="397"/>
    </location>
</feature>
<dbReference type="Proteomes" id="UP001501867">
    <property type="component" value="Unassembled WGS sequence"/>
</dbReference>
<dbReference type="EMBL" id="BAAABV010000021">
    <property type="protein sequence ID" value="GAA0298820.1"/>
    <property type="molecule type" value="Genomic_DNA"/>
</dbReference>
<feature type="signal peptide" evidence="1">
    <location>
        <begin position="1"/>
        <end position="25"/>
    </location>
</feature>
<dbReference type="SUPFAM" id="SSF56300">
    <property type="entry name" value="Metallo-dependent phosphatases"/>
    <property type="match status" value="1"/>
</dbReference>
<name>A0ABN0VH85_9ACTN</name>
<dbReference type="InterPro" id="IPR029052">
    <property type="entry name" value="Metallo-depent_PP-like"/>
</dbReference>
<gene>
    <name evidence="2" type="ORF">GCM10010302_41770</name>
</gene>
<keyword evidence="3" id="KW-1185">Reference proteome</keyword>
<evidence type="ECO:0000313" key="3">
    <source>
        <dbReference type="Proteomes" id="UP001501867"/>
    </source>
</evidence>
<dbReference type="RefSeq" id="WP_344161621.1">
    <property type="nucleotide sequence ID" value="NZ_BAAABV010000021.1"/>
</dbReference>
<organism evidence="2 3">
    <name type="scientific">Streptomyces polychromogenes</name>
    <dbReference type="NCBI Taxonomy" id="67342"/>
    <lineage>
        <taxon>Bacteria</taxon>
        <taxon>Bacillati</taxon>
        <taxon>Actinomycetota</taxon>
        <taxon>Actinomycetes</taxon>
        <taxon>Kitasatosporales</taxon>
        <taxon>Streptomycetaceae</taxon>
        <taxon>Streptomyces</taxon>
    </lineage>
</organism>
<sequence>MTRKFCAAATLVLAMSVVPATPATAAGNGPSHGARAPFTLAVYGDAPYGTSPTDTSEFQATPAFIADVNADPDVSTVIHVGDIHSGKQYCTAAYDQSIAALWKTFADPLVYTPGDNEWTDCHKVGEGGGKYNTATGTIDPVLDPATGQPVGYASGNPAANLDLVRRTFFPTPGRTLGSGTLRVLSQAQLPNRAHPEDARYVENVLWVKNGTLFVTINVPGGSNNDADPWYGAPTASQEQLDEAARRTAADLRWLDTAFAIAHTGGISSVVVSTQADMWDVDGKTAAHVTNYEPIVASLASHTTAFAKPVLLLVGDSHVYRSDNPLRHDAACTGDAGVCSYNAWDSHPGYDVPNFHRIVVHGSTVPLAWLKLTVTPGAHKPTTDTSFGPFAWARITRS</sequence>
<evidence type="ECO:0000256" key="1">
    <source>
        <dbReference type="SAM" id="SignalP"/>
    </source>
</evidence>
<proteinExistence type="predicted"/>
<protein>
    <recommendedName>
        <fullName evidence="4">Calcineurin-like phosphoesterase domain-containing protein</fullName>
    </recommendedName>
</protein>